<name>A0AAV4WV32_CAEEX</name>
<sequence>MEKLRMEIRTQLHSCSSPEDRHGCGVFECFPPQRGDAGAAPHVVRLRRSPTAQASGGDEEPEDPPGGVPGSPAGLPYGGGWYMEEQALVVMAGRELGTS</sequence>
<dbReference type="AlphaFoldDB" id="A0AAV4WV32"/>
<feature type="region of interest" description="Disordered" evidence="1">
    <location>
        <begin position="35"/>
        <end position="79"/>
    </location>
</feature>
<dbReference type="EMBL" id="BPLR01016743">
    <property type="protein sequence ID" value="GIY86124.1"/>
    <property type="molecule type" value="Genomic_DNA"/>
</dbReference>
<reference evidence="2 3" key="1">
    <citation type="submission" date="2021-06" db="EMBL/GenBank/DDBJ databases">
        <title>Caerostris extrusa draft genome.</title>
        <authorList>
            <person name="Kono N."/>
            <person name="Arakawa K."/>
        </authorList>
    </citation>
    <scope>NUCLEOTIDE SEQUENCE [LARGE SCALE GENOMIC DNA]</scope>
</reference>
<keyword evidence="3" id="KW-1185">Reference proteome</keyword>
<evidence type="ECO:0000313" key="2">
    <source>
        <dbReference type="EMBL" id="GIY86124.1"/>
    </source>
</evidence>
<evidence type="ECO:0000313" key="3">
    <source>
        <dbReference type="Proteomes" id="UP001054945"/>
    </source>
</evidence>
<organism evidence="2 3">
    <name type="scientific">Caerostris extrusa</name>
    <name type="common">Bark spider</name>
    <name type="synonym">Caerostris bankana</name>
    <dbReference type="NCBI Taxonomy" id="172846"/>
    <lineage>
        <taxon>Eukaryota</taxon>
        <taxon>Metazoa</taxon>
        <taxon>Ecdysozoa</taxon>
        <taxon>Arthropoda</taxon>
        <taxon>Chelicerata</taxon>
        <taxon>Arachnida</taxon>
        <taxon>Araneae</taxon>
        <taxon>Araneomorphae</taxon>
        <taxon>Entelegynae</taxon>
        <taxon>Araneoidea</taxon>
        <taxon>Araneidae</taxon>
        <taxon>Caerostris</taxon>
    </lineage>
</organism>
<dbReference type="Proteomes" id="UP001054945">
    <property type="component" value="Unassembled WGS sequence"/>
</dbReference>
<accession>A0AAV4WV32</accession>
<proteinExistence type="predicted"/>
<comment type="caution">
    <text evidence="2">The sequence shown here is derived from an EMBL/GenBank/DDBJ whole genome shotgun (WGS) entry which is preliminary data.</text>
</comment>
<gene>
    <name evidence="2" type="ORF">CEXT_458081</name>
</gene>
<evidence type="ECO:0000256" key="1">
    <source>
        <dbReference type="SAM" id="MobiDB-lite"/>
    </source>
</evidence>
<protein>
    <submittedName>
        <fullName evidence="2">Uncharacterized protein</fullName>
    </submittedName>
</protein>